<dbReference type="PANTHER" id="PTHR33116">
    <property type="entry name" value="REVERSE TRANSCRIPTASE ZINC-BINDING DOMAIN-CONTAINING PROTEIN-RELATED-RELATED"/>
    <property type="match status" value="1"/>
</dbReference>
<organism evidence="2 3">
    <name type="scientific">Brassica napus</name>
    <name type="common">Rape</name>
    <dbReference type="NCBI Taxonomy" id="3708"/>
    <lineage>
        <taxon>Eukaryota</taxon>
        <taxon>Viridiplantae</taxon>
        <taxon>Streptophyta</taxon>
        <taxon>Embryophyta</taxon>
        <taxon>Tracheophyta</taxon>
        <taxon>Spermatophyta</taxon>
        <taxon>Magnoliopsida</taxon>
        <taxon>eudicotyledons</taxon>
        <taxon>Gunneridae</taxon>
        <taxon>Pentapetalae</taxon>
        <taxon>rosids</taxon>
        <taxon>malvids</taxon>
        <taxon>Brassicales</taxon>
        <taxon>Brassicaceae</taxon>
        <taxon>Brassiceae</taxon>
        <taxon>Brassica</taxon>
    </lineage>
</organism>
<sequence length="264" mass="31076">MSTTGSKEVLEMEKLLTSGPVIGHPTLAELWEIDHWVLPPARSDNQVRIYTFLLQLPIIGEADVYVWCPGGSQKTRYSTRQVYNLLREQLPQVSWYKEVWFSKGIPKHRFLTWLMVLNRSPTRDRLMNWGLITDGACLFCNSSLETRSHLFFDCSFSWDIWSSLFHCMQHQSPRSWLEILDFLHNFAGTKAERYLLLLTWQATIYALWTERNHRLHRNNYRSASSLTSDIDKMIRRRIASIRHDEPHLSSDMLTLWFSSSLPLQ</sequence>
<feature type="domain" description="Reverse transcriptase zinc-binding" evidence="1">
    <location>
        <begin position="77"/>
        <end position="161"/>
    </location>
</feature>
<evidence type="ECO:0000313" key="2">
    <source>
        <dbReference type="EMBL" id="KAH0894005.1"/>
    </source>
</evidence>
<proteinExistence type="predicted"/>
<evidence type="ECO:0000259" key="1">
    <source>
        <dbReference type="Pfam" id="PF13966"/>
    </source>
</evidence>
<name>A0ABQ8ANC5_BRANA</name>
<reference evidence="2 3" key="1">
    <citation type="submission" date="2021-05" db="EMBL/GenBank/DDBJ databases">
        <title>Genome Assembly of Synthetic Allotetraploid Brassica napus Reveals Homoeologous Exchanges between Subgenomes.</title>
        <authorList>
            <person name="Davis J.T."/>
        </authorList>
    </citation>
    <scope>NUCLEOTIDE SEQUENCE [LARGE SCALE GENOMIC DNA]</scope>
    <source>
        <strain evidence="3">cv. Da-Ae</strain>
        <tissue evidence="2">Seedling</tissue>
    </source>
</reference>
<dbReference type="Pfam" id="PF13966">
    <property type="entry name" value="zf-RVT"/>
    <property type="match status" value="1"/>
</dbReference>
<dbReference type="EMBL" id="JAGKQM010000013">
    <property type="protein sequence ID" value="KAH0894005.1"/>
    <property type="molecule type" value="Genomic_DNA"/>
</dbReference>
<evidence type="ECO:0000313" key="3">
    <source>
        <dbReference type="Proteomes" id="UP000824890"/>
    </source>
</evidence>
<accession>A0ABQ8ANC5</accession>
<dbReference type="Proteomes" id="UP000824890">
    <property type="component" value="Unassembled WGS sequence"/>
</dbReference>
<protein>
    <recommendedName>
        <fullName evidence="1">Reverse transcriptase zinc-binding domain-containing protein</fullName>
    </recommendedName>
</protein>
<dbReference type="InterPro" id="IPR026960">
    <property type="entry name" value="RVT-Znf"/>
</dbReference>
<gene>
    <name evidence="2" type="ORF">HID58_056434</name>
</gene>
<keyword evidence="3" id="KW-1185">Reference proteome</keyword>
<comment type="caution">
    <text evidence="2">The sequence shown here is derived from an EMBL/GenBank/DDBJ whole genome shotgun (WGS) entry which is preliminary data.</text>
</comment>
<dbReference type="PANTHER" id="PTHR33116:SF80">
    <property type="entry name" value="REVERSE TRANSCRIPTASE ZINC-BINDING DOMAIN-CONTAINING PROTEIN"/>
    <property type="match status" value="1"/>
</dbReference>